<dbReference type="PANTHER" id="PTHR21090:SF5">
    <property type="entry name" value="PENTAFUNCTIONAL AROM POLYPEPTIDE"/>
    <property type="match status" value="1"/>
</dbReference>
<dbReference type="GO" id="GO:0005737">
    <property type="term" value="C:cytoplasm"/>
    <property type="evidence" value="ECO:0007669"/>
    <property type="project" value="UniProtKB-SubCell"/>
</dbReference>
<dbReference type="GO" id="GO:0009073">
    <property type="term" value="P:aromatic amino acid family biosynthetic process"/>
    <property type="evidence" value="ECO:0007669"/>
    <property type="project" value="UniProtKB-KW"/>
</dbReference>
<keyword evidence="6 8" id="KW-0057">Aromatic amino acid biosynthesis</keyword>
<evidence type="ECO:0000256" key="7">
    <source>
        <dbReference type="ARBA" id="ARBA00044633"/>
    </source>
</evidence>
<evidence type="ECO:0000256" key="6">
    <source>
        <dbReference type="ARBA" id="ARBA00023141"/>
    </source>
</evidence>
<dbReference type="OrthoDB" id="9809920at2"/>
<sequence length="457" mass="46764">MTVLRSAAAAGPLAGDLTVPGDKSISHRALMLGSLAIGETVIEGLLEGEDVLRTAVAMRQLGAEVAHRADGTWQVRGVGVGALVEPAQVLDMGNAGTGARLLMGVVAAHPITAFFTGDASLVRRPMARVMNPLRQMGARFMARAGDRLPLGLEGAATPLPISYRLPVASAQVKSAILLAGLNTAGRTTVIEPEPTRDHTELMLRHFGATVTVEDGADGRVVSLTGQPELVGRPVLVPGDPSSAAFPIVAALLVEGSDVLVRNVGLNPLRTGLLTTLQEMGAAITVENGRIQAGEPVGDLRVRGTGPLKGVTVPAERAPSMIDEYPVLACLAALARGRTIMHGLGELRVKESDRLTAVAEGLASCGVSVTVDGDTLIVEGDGLAPAGGGHIATRLDHRIAMAFLVLGLATRAPVTIDDDEAIGTSFPGFVGLLNGIGAHIAPIVEGAGGHGTEGAMTA</sequence>
<dbReference type="Proteomes" id="UP000278222">
    <property type="component" value="Unassembled WGS sequence"/>
</dbReference>
<feature type="binding site" evidence="8">
    <location>
        <position position="322"/>
    </location>
    <ligand>
        <name>3-phosphoshikimate</name>
        <dbReference type="ChEBI" id="CHEBI:145989"/>
    </ligand>
</feature>
<evidence type="ECO:0000256" key="2">
    <source>
        <dbReference type="ARBA" id="ARBA00009948"/>
    </source>
</evidence>
<feature type="binding site" evidence="8">
    <location>
        <position position="397"/>
    </location>
    <ligand>
        <name>phosphoenolpyruvate</name>
        <dbReference type="ChEBI" id="CHEBI:58702"/>
    </ligand>
</feature>
<evidence type="ECO:0000256" key="4">
    <source>
        <dbReference type="ARBA" id="ARBA00022605"/>
    </source>
</evidence>
<dbReference type="InterPro" id="IPR036968">
    <property type="entry name" value="Enolpyruvate_Tfrase_sf"/>
</dbReference>
<comment type="function">
    <text evidence="8">Catalyzes the transfer of the enolpyruvyl moiety of phosphoenolpyruvate (PEP) to the 5-hydroxyl of shikimate-3-phosphate (S3P) to produce enolpyruvyl shikimate-3-phosphate and inorganic phosphate.</text>
</comment>
<dbReference type="FunFam" id="3.65.10.10:FF:000005">
    <property type="entry name" value="3-phosphoshikimate 1-carboxyvinyltransferase"/>
    <property type="match status" value="1"/>
</dbReference>
<evidence type="ECO:0000313" key="11">
    <source>
        <dbReference type="Proteomes" id="UP000278222"/>
    </source>
</evidence>
<dbReference type="InterPro" id="IPR023193">
    <property type="entry name" value="EPSP_synthase_CS"/>
</dbReference>
<dbReference type="NCBIfam" id="TIGR01356">
    <property type="entry name" value="aroA"/>
    <property type="match status" value="1"/>
</dbReference>
<evidence type="ECO:0000256" key="3">
    <source>
        <dbReference type="ARBA" id="ARBA00022490"/>
    </source>
</evidence>
<keyword evidence="11" id="KW-1185">Reference proteome</keyword>
<dbReference type="EMBL" id="RJKX01000014">
    <property type="protein sequence ID" value="ROP90666.1"/>
    <property type="molecule type" value="Genomic_DNA"/>
</dbReference>
<feature type="binding site" evidence="8">
    <location>
        <position position="23"/>
    </location>
    <ligand>
        <name>phosphoenolpyruvate</name>
        <dbReference type="ChEBI" id="CHEBI:58702"/>
    </ligand>
</feature>
<feature type="binding site" evidence="8">
    <location>
        <position position="124"/>
    </location>
    <ligand>
        <name>phosphoenolpyruvate</name>
        <dbReference type="ChEBI" id="CHEBI:58702"/>
    </ligand>
</feature>
<feature type="binding site" evidence="8">
    <location>
        <position position="96"/>
    </location>
    <ligand>
        <name>phosphoenolpyruvate</name>
        <dbReference type="ChEBI" id="CHEBI:58702"/>
    </ligand>
</feature>
<dbReference type="InterPro" id="IPR001986">
    <property type="entry name" value="Enolpyruvate_Tfrase_dom"/>
</dbReference>
<comment type="caution">
    <text evidence="10">The sequence shown here is derived from an EMBL/GenBank/DDBJ whole genome shotgun (WGS) entry which is preliminary data.</text>
</comment>
<dbReference type="PROSITE" id="PS00885">
    <property type="entry name" value="EPSP_SYNTHASE_2"/>
    <property type="match status" value="1"/>
</dbReference>
<comment type="subunit">
    <text evidence="8">Monomer.</text>
</comment>
<evidence type="ECO:0000313" key="10">
    <source>
        <dbReference type="EMBL" id="ROP90666.1"/>
    </source>
</evidence>
<keyword evidence="3 8" id="KW-0963">Cytoplasm</keyword>
<evidence type="ECO:0000259" key="9">
    <source>
        <dbReference type="Pfam" id="PF00275"/>
    </source>
</evidence>
<comment type="caution">
    <text evidence="8">Lacks conserved residue(s) required for the propagation of feature annotation.</text>
</comment>
<feature type="binding site" evidence="8">
    <location>
        <position position="171"/>
    </location>
    <ligand>
        <name>phosphoenolpyruvate</name>
        <dbReference type="ChEBI" id="CHEBI:58702"/>
    </ligand>
</feature>
<gene>
    <name evidence="8" type="primary">aroA</name>
    <name evidence="10" type="ORF">EDC65_2522</name>
</gene>
<comment type="similarity">
    <text evidence="2 8">Belongs to the EPSP synthase family.</text>
</comment>
<dbReference type="RefSeq" id="WP_123690072.1">
    <property type="nucleotide sequence ID" value="NZ_AP019700.1"/>
</dbReference>
<protein>
    <recommendedName>
        <fullName evidence="8">3-phosphoshikimate 1-carboxyvinyltransferase</fullName>
        <ecNumber evidence="8">2.5.1.19</ecNumber>
    </recommendedName>
    <alternativeName>
        <fullName evidence="8">5-enolpyruvylshikimate-3-phosphate synthase</fullName>
        <shortName evidence="8">EPSP synthase</shortName>
        <shortName evidence="8">EPSPS</shortName>
    </alternativeName>
</protein>
<organism evidence="10 11">
    <name type="scientific">Stella humosa</name>
    <dbReference type="NCBI Taxonomy" id="94"/>
    <lineage>
        <taxon>Bacteria</taxon>
        <taxon>Pseudomonadati</taxon>
        <taxon>Pseudomonadota</taxon>
        <taxon>Alphaproteobacteria</taxon>
        <taxon>Rhodospirillales</taxon>
        <taxon>Stellaceae</taxon>
        <taxon>Stella</taxon>
    </lineage>
</organism>
<feature type="binding site" evidence="8">
    <location>
        <position position="24"/>
    </location>
    <ligand>
        <name>3-phosphoshikimate</name>
        <dbReference type="ChEBI" id="CHEBI:145989"/>
    </ligand>
</feature>
<feature type="binding site" evidence="8">
    <location>
        <position position="23"/>
    </location>
    <ligand>
        <name>3-phosphoshikimate</name>
        <dbReference type="ChEBI" id="CHEBI:145989"/>
    </ligand>
</feature>
<comment type="pathway">
    <text evidence="1 8">Metabolic intermediate biosynthesis; chorismate biosynthesis; chorismate from D-erythrose 4-phosphate and phosphoenolpyruvate: step 6/7.</text>
</comment>
<dbReference type="CDD" id="cd01556">
    <property type="entry name" value="EPSP_synthase"/>
    <property type="match status" value="1"/>
</dbReference>
<dbReference type="HAMAP" id="MF_00210">
    <property type="entry name" value="EPSP_synth"/>
    <property type="match status" value="1"/>
</dbReference>
<proteinExistence type="inferred from homology"/>
<dbReference type="PROSITE" id="PS00104">
    <property type="entry name" value="EPSP_SYNTHASE_1"/>
    <property type="match status" value="1"/>
</dbReference>
<dbReference type="GO" id="GO:0009423">
    <property type="term" value="P:chorismate biosynthetic process"/>
    <property type="evidence" value="ECO:0007669"/>
    <property type="project" value="UniProtKB-UniRule"/>
</dbReference>
<feature type="domain" description="Enolpyruvate transferase" evidence="9">
    <location>
        <begin position="11"/>
        <end position="430"/>
    </location>
</feature>
<feature type="binding site" evidence="8">
    <location>
        <position position="171"/>
    </location>
    <ligand>
        <name>3-phosphoshikimate</name>
        <dbReference type="ChEBI" id="CHEBI:145989"/>
    </ligand>
</feature>
<name>A0A3N1LJS0_9PROT</name>
<dbReference type="GO" id="GO:0008652">
    <property type="term" value="P:amino acid biosynthetic process"/>
    <property type="evidence" value="ECO:0007669"/>
    <property type="project" value="UniProtKB-KW"/>
</dbReference>
<feature type="active site" description="Proton acceptor" evidence="8">
    <location>
        <position position="322"/>
    </location>
</feature>
<feature type="binding site" evidence="8">
    <location>
        <position position="169"/>
    </location>
    <ligand>
        <name>3-phosphoshikimate</name>
        <dbReference type="ChEBI" id="CHEBI:145989"/>
    </ligand>
</feature>
<dbReference type="EC" id="2.5.1.19" evidence="8"/>
<feature type="binding site" evidence="8">
    <location>
        <position position="349"/>
    </location>
    <ligand>
        <name>3-phosphoshikimate</name>
        <dbReference type="ChEBI" id="CHEBI:145989"/>
    </ligand>
</feature>
<dbReference type="SUPFAM" id="SSF55205">
    <property type="entry name" value="EPT/RTPC-like"/>
    <property type="match status" value="1"/>
</dbReference>
<keyword evidence="5 8" id="KW-0808">Transferase</keyword>
<dbReference type="PIRSF" id="PIRSF000505">
    <property type="entry name" value="EPSPS"/>
    <property type="match status" value="1"/>
</dbReference>
<dbReference type="GO" id="GO:0003866">
    <property type="term" value="F:3-phosphoshikimate 1-carboxyvinyltransferase activity"/>
    <property type="evidence" value="ECO:0007669"/>
    <property type="project" value="UniProtKB-UniRule"/>
</dbReference>
<dbReference type="UniPathway" id="UPA00053">
    <property type="reaction ID" value="UER00089"/>
</dbReference>
<evidence type="ECO:0000256" key="1">
    <source>
        <dbReference type="ARBA" id="ARBA00004811"/>
    </source>
</evidence>
<comment type="catalytic activity">
    <reaction evidence="7">
        <text>3-phosphoshikimate + phosphoenolpyruvate = 5-O-(1-carboxyvinyl)-3-phosphoshikimate + phosphate</text>
        <dbReference type="Rhea" id="RHEA:21256"/>
        <dbReference type="ChEBI" id="CHEBI:43474"/>
        <dbReference type="ChEBI" id="CHEBI:57701"/>
        <dbReference type="ChEBI" id="CHEBI:58702"/>
        <dbReference type="ChEBI" id="CHEBI:145989"/>
        <dbReference type="EC" id="2.5.1.19"/>
    </reaction>
    <physiologicalReaction direction="left-to-right" evidence="7">
        <dbReference type="Rhea" id="RHEA:21257"/>
    </physiologicalReaction>
</comment>
<keyword evidence="4 8" id="KW-0028">Amino-acid biosynthesis</keyword>
<evidence type="ECO:0000256" key="8">
    <source>
        <dbReference type="HAMAP-Rule" id="MF_00210"/>
    </source>
</evidence>
<feature type="binding site" evidence="8">
    <location>
        <position position="353"/>
    </location>
    <ligand>
        <name>phosphoenolpyruvate</name>
        <dbReference type="ChEBI" id="CHEBI:58702"/>
    </ligand>
</feature>
<feature type="binding site" evidence="8">
    <location>
        <position position="28"/>
    </location>
    <ligand>
        <name>3-phosphoshikimate</name>
        <dbReference type="ChEBI" id="CHEBI:145989"/>
    </ligand>
</feature>
<reference evidence="10 11" key="1">
    <citation type="submission" date="2018-11" db="EMBL/GenBank/DDBJ databases">
        <title>Genomic Encyclopedia of Type Strains, Phase IV (KMG-IV): sequencing the most valuable type-strain genomes for metagenomic binning, comparative biology and taxonomic classification.</title>
        <authorList>
            <person name="Goeker M."/>
        </authorList>
    </citation>
    <scope>NUCLEOTIDE SEQUENCE [LARGE SCALE GENOMIC DNA]</scope>
    <source>
        <strain evidence="10 11">DSM 5900</strain>
    </source>
</reference>
<dbReference type="InterPro" id="IPR013792">
    <property type="entry name" value="RNA3'P_cycl/enolpyr_Trfase_a/b"/>
</dbReference>
<dbReference type="Gene3D" id="3.65.10.10">
    <property type="entry name" value="Enolpyruvate transferase domain"/>
    <property type="match status" value="2"/>
</dbReference>
<accession>A0A3N1LJS0</accession>
<dbReference type="AlphaFoldDB" id="A0A3N1LJS0"/>
<dbReference type="Pfam" id="PF00275">
    <property type="entry name" value="EPSP_synthase"/>
    <property type="match status" value="1"/>
</dbReference>
<dbReference type="InterPro" id="IPR006264">
    <property type="entry name" value="EPSP_synthase"/>
</dbReference>
<dbReference type="PANTHER" id="PTHR21090">
    <property type="entry name" value="AROM/DEHYDROQUINATE SYNTHASE"/>
    <property type="match status" value="1"/>
</dbReference>
<comment type="subcellular location">
    <subcellularLocation>
        <location evidence="8">Cytoplasm</location>
    </subcellularLocation>
</comment>
<evidence type="ECO:0000256" key="5">
    <source>
        <dbReference type="ARBA" id="ARBA00022679"/>
    </source>
</evidence>